<gene>
    <name evidence="1" type="ORF">EYF80_033207</name>
</gene>
<evidence type="ECO:0000313" key="1">
    <source>
        <dbReference type="EMBL" id="TNN56562.1"/>
    </source>
</evidence>
<organism evidence="1 2">
    <name type="scientific">Liparis tanakae</name>
    <name type="common">Tanaka's snailfish</name>
    <dbReference type="NCBI Taxonomy" id="230148"/>
    <lineage>
        <taxon>Eukaryota</taxon>
        <taxon>Metazoa</taxon>
        <taxon>Chordata</taxon>
        <taxon>Craniata</taxon>
        <taxon>Vertebrata</taxon>
        <taxon>Euteleostomi</taxon>
        <taxon>Actinopterygii</taxon>
        <taxon>Neopterygii</taxon>
        <taxon>Teleostei</taxon>
        <taxon>Neoteleostei</taxon>
        <taxon>Acanthomorphata</taxon>
        <taxon>Eupercaria</taxon>
        <taxon>Perciformes</taxon>
        <taxon>Cottioidei</taxon>
        <taxon>Cottales</taxon>
        <taxon>Liparidae</taxon>
        <taxon>Liparis</taxon>
    </lineage>
</organism>
<reference evidence="1 2" key="1">
    <citation type="submission" date="2019-03" db="EMBL/GenBank/DDBJ databases">
        <title>First draft genome of Liparis tanakae, snailfish: a comprehensive survey of snailfish specific genes.</title>
        <authorList>
            <person name="Kim W."/>
            <person name="Song I."/>
            <person name="Jeong J.-H."/>
            <person name="Kim D."/>
            <person name="Kim S."/>
            <person name="Ryu S."/>
            <person name="Song J.Y."/>
            <person name="Lee S.K."/>
        </authorList>
    </citation>
    <scope>NUCLEOTIDE SEQUENCE [LARGE SCALE GENOMIC DNA]</scope>
    <source>
        <tissue evidence="1">Muscle</tissue>
    </source>
</reference>
<dbReference type="AlphaFoldDB" id="A0A4Z2GUZ6"/>
<comment type="caution">
    <text evidence="1">The sequence shown here is derived from an EMBL/GenBank/DDBJ whole genome shotgun (WGS) entry which is preliminary data.</text>
</comment>
<protein>
    <submittedName>
        <fullName evidence="1">Uncharacterized protein</fullName>
    </submittedName>
</protein>
<name>A0A4Z2GUZ6_9TELE</name>
<dbReference type="Proteomes" id="UP000314294">
    <property type="component" value="Unassembled WGS sequence"/>
</dbReference>
<accession>A0A4Z2GUZ6</accession>
<evidence type="ECO:0000313" key="2">
    <source>
        <dbReference type="Proteomes" id="UP000314294"/>
    </source>
</evidence>
<keyword evidence="2" id="KW-1185">Reference proteome</keyword>
<dbReference type="EMBL" id="SRLO01000425">
    <property type="protein sequence ID" value="TNN56562.1"/>
    <property type="molecule type" value="Genomic_DNA"/>
</dbReference>
<proteinExistence type="predicted"/>
<sequence>MLCEKTSSEVILTTVVTSGVVSVLFIPAEDISGINLLSCKVSPEAIFTNVVTMKDFLFLVAGEDISGTIENLQRASASGLTADQLIDLPEAAGIHQAHLRRRKEAQERE</sequence>